<name>A0AAD9MDU8_9PEZI</name>
<dbReference type="AlphaFoldDB" id="A0AAD9MDU8"/>
<protein>
    <submittedName>
        <fullName evidence="2">Uncharacterized protein</fullName>
    </submittedName>
</protein>
<evidence type="ECO:0000313" key="3">
    <source>
        <dbReference type="Proteomes" id="UP001217918"/>
    </source>
</evidence>
<sequence length="87" mass="9133">MHVSDGPIATSESRMLAPVEHNKTSLTLANDPNGVKMSFLLRTNQLAKNAVSPLKVTVAFAAQLAAALTAVFVASCAMVAHNMVARL</sequence>
<keyword evidence="1" id="KW-0812">Transmembrane</keyword>
<comment type="caution">
    <text evidence="2">The sequence shown here is derived from an EMBL/GenBank/DDBJ whole genome shotgun (WGS) entry which is preliminary data.</text>
</comment>
<organism evidence="2 3">
    <name type="scientific">Phyllachora maydis</name>
    <dbReference type="NCBI Taxonomy" id="1825666"/>
    <lineage>
        <taxon>Eukaryota</taxon>
        <taxon>Fungi</taxon>
        <taxon>Dikarya</taxon>
        <taxon>Ascomycota</taxon>
        <taxon>Pezizomycotina</taxon>
        <taxon>Sordariomycetes</taxon>
        <taxon>Sordariomycetidae</taxon>
        <taxon>Phyllachorales</taxon>
        <taxon>Phyllachoraceae</taxon>
        <taxon>Phyllachora</taxon>
    </lineage>
</organism>
<accession>A0AAD9MDU8</accession>
<evidence type="ECO:0000256" key="1">
    <source>
        <dbReference type="SAM" id="Phobius"/>
    </source>
</evidence>
<proteinExistence type="predicted"/>
<dbReference type="Proteomes" id="UP001217918">
    <property type="component" value="Unassembled WGS sequence"/>
</dbReference>
<keyword evidence="1" id="KW-0472">Membrane</keyword>
<keyword evidence="1" id="KW-1133">Transmembrane helix</keyword>
<dbReference type="EMBL" id="JAQQPM010000005">
    <property type="protein sequence ID" value="KAK2071340.1"/>
    <property type="molecule type" value="Genomic_DNA"/>
</dbReference>
<feature type="transmembrane region" description="Helical" evidence="1">
    <location>
        <begin position="58"/>
        <end position="80"/>
    </location>
</feature>
<evidence type="ECO:0000313" key="2">
    <source>
        <dbReference type="EMBL" id="KAK2071340.1"/>
    </source>
</evidence>
<keyword evidence="3" id="KW-1185">Reference proteome</keyword>
<gene>
    <name evidence="2" type="ORF">P8C59_005769</name>
</gene>
<reference evidence="2" key="1">
    <citation type="journal article" date="2023" name="Mol. Plant Microbe Interact.">
        <title>Elucidating the Obligate Nature and Biological Capacity of an Invasive Fungal Corn Pathogen.</title>
        <authorList>
            <person name="MacCready J.S."/>
            <person name="Roggenkamp E.M."/>
            <person name="Gdanetz K."/>
            <person name="Chilvers M.I."/>
        </authorList>
    </citation>
    <scope>NUCLEOTIDE SEQUENCE</scope>
    <source>
        <strain evidence="2">PM02</strain>
    </source>
</reference>